<sequence length="56" mass="6400">MILKQGFNITGDLGSGFSEDHLFRPSPDYAGPNTMMWFAINVFYETRFSLQLVPEI</sequence>
<dbReference type="EMBL" id="FJUW01000074">
    <property type="protein sequence ID" value="CZT12652.1"/>
    <property type="molecule type" value="Genomic_DNA"/>
</dbReference>
<proteinExistence type="predicted"/>
<reference evidence="2" key="1">
    <citation type="submission" date="2016-03" db="EMBL/GenBank/DDBJ databases">
        <authorList>
            <person name="Ploux O."/>
        </authorList>
    </citation>
    <scope>NUCLEOTIDE SEQUENCE [LARGE SCALE GENOMIC DNA]</scope>
    <source>
        <strain evidence="2">UK7</strain>
    </source>
</reference>
<dbReference type="InParanoid" id="A0A1E1LQ74"/>
<organism evidence="1 2">
    <name type="scientific">Rhynchosporium graminicola</name>
    <dbReference type="NCBI Taxonomy" id="2792576"/>
    <lineage>
        <taxon>Eukaryota</taxon>
        <taxon>Fungi</taxon>
        <taxon>Dikarya</taxon>
        <taxon>Ascomycota</taxon>
        <taxon>Pezizomycotina</taxon>
        <taxon>Leotiomycetes</taxon>
        <taxon>Helotiales</taxon>
        <taxon>Ploettnerulaceae</taxon>
        <taxon>Rhynchosporium</taxon>
    </lineage>
</organism>
<gene>
    <name evidence="1" type="ORF">RCO7_04027</name>
</gene>
<keyword evidence="2" id="KW-1185">Reference proteome</keyword>
<protein>
    <submittedName>
        <fullName evidence="1">Uncharacterized protein</fullName>
    </submittedName>
</protein>
<dbReference type="Proteomes" id="UP000178129">
    <property type="component" value="Unassembled WGS sequence"/>
</dbReference>
<name>A0A1E1LQ74_9HELO</name>
<evidence type="ECO:0000313" key="2">
    <source>
        <dbReference type="Proteomes" id="UP000178129"/>
    </source>
</evidence>
<comment type="caution">
    <text evidence="1">The sequence shown here is derived from an EMBL/GenBank/DDBJ whole genome shotgun (WGS) entry which is preliminary data.</text>
</comment>
<dbReference type="AlphaFoldDB" id="A0A1E1LQ74"/>
<evidence type="ECO:0000313" key="1">
    <source>
        <dbReference type="EMBL" id="CZT12652.1"/>
    </source>
</evidence>
<accession>A0A1E1LQ74</accession>